<dbReference type="GO" id="GO:0004029">
    <property type="term" value="F:aldehyde dehydrogenase (NAD+) activity"/>
    <property type="evidence" value="ECO:0007669"/>
    <property type="project" value="TreeGrafter"/>
</dbReference>
<dbReference type="eggNOG" id="COG0451">
    <property type="taxonomic scope" value="Bacteria"/>
</dbReference>
<sequence length="280" mass="30131">MKVFVTGATGYIGSVVSERLRDFGHHVVALARSPDSAAKLNAAGAQPVRGDLRDTSIVLRAAREADAAIHIAQEHSAEAARLDRSLVDTVLEEYRLTGRPFIYTSGIWVTGDTGGREADETWPVNPTPLVAWRPAHEQLVLETQGPRGIVIRPAVVYGRSGGMIGALQRQGREEGVVRYIGDGENHWPFVHLDDLADLYVLALQAPAGSLYFASAGPAIPVRKIAEAIGPRAESITLEAARAFMGPVADALALDQRISSRKAMQELGWTPKSKSVIEELG</sequence>
<evidence type="ECO:0000313" key="2">
    <source>
        <dbReference type="EMBL" id="ABJ82424.1"/>
    </source>
</evidence>
<dbReference type="PANTHER" id="PTHR48079">
    <property type="entry name" value="PROTEIN YEEZ"/>
    <property type="match status" value="1"/>
</dbReference>
<dbReference type="CDD" id="cd05262">
    <property type="entry name" value="SDR_a7"/>
    <property type="match status" value="1"/>
</dbReference>
<proteinExistence type="predicted"/>
<dbReference type="HOGENOM" id="CLU_007383_12_3_0"/>
<dbReference type="STRING" id="234267.Acid_1431"/>
<evidence type="ECO:0000259" key="1">
    <source>
        <dbReference type="Pfam" id="PF01370"/>
    </source>
</evidence>
<dbReference type="Pfam" id="PF01370">
    <property type="entry name" value="Epimerase"/>
    <property type="match status" value="1"/>
</dbReference>
<dbReference type="InterPro" id="IPR051783">
    <property type="entry name" value="NAD(P)-dependent_oxidoreduct"/>
</dbReference>
<dbReference type="InterPro" id="IPR001509">
    <property type="entry name" value="Epimerase_deHydtase"/>
</dbReference>
<dbReference type="AlphaFoldDB" id="Q028X8"/>
<reference evidence="2" key="1">
    <citation type="submission" date="2006-10" db="EMBL/GenBank/DDBJ databases">
        <title>Complete sequence of Solibacter usitatus Ellin6076.</title>
        <authorList>
            <consortium name="US DOE Joint Genome Institute"/>
            <person name="Copeland A."/>
            <person name="Lucas S."/>
            <person name="Lapidus A."/>
            <person name="Barry K."/>
            <person name="Detter J.C."/>
            <person name="Glavina del Rio T."/>
            <person name="Hammon N."/>
            <person name="Israni S."/>
            <person name="Dalin E."/>
            <person name="Tice H."/>
            <person name="Pitluck S."/>
            <person name="Thompson L.S."/>
            <person name="Brettin T."/>
            <person name="Bruce D."/>
            <person name="Han C."/>
            <person name="Tapia R."/>
            <person name="Gilna P."/>
            <person name="Schmutz J."/>
            <person name="Larimer F."/>
            <person name="Land M."/>
            <person name="Hauser L."/>
            <person name="Kyrpides N."/>
            <person name="Mikhailova N."/>
            <person name="Janssen P.H."/>
            <person name="Kuske C.R."/>
            <person name="Richardson P."/>
        </authorList>
    </citation>
    <scope>NUCLEOTIDE SEQUENCE</scope>
    <source>
        <strain evidence="2">Ellin6076</strain>
    </source>
</reference>
<name>Q028X8_SOLUE</name>
<protein>
    <submittedName>
        <fullName evidence="2">NAD-dependent epimerase/dehydratase</fullName>
    </submittedName>
</protein>
<dbReference type="KEGG" id="sus:Acid_1431"/>
<dbReference type="GO" id="GO:0005737">
    <property type="term" value="C:cytoplasm"/>
    <property type="evidence" value="ECO:0007669"/>
    <property type="project" value="TreeGrafter"/>
</dbReference>
<organism evidence="2">
    <name type="scientific">Solibacter usitatus (strain Ellin6076)</name>
    <dbReference type="NCBI Taxonomy" id="234267"/>
    <lineage>
        <taxon>Bacteria</taxon>
        <taxon>Pseudomonadati</taxon>
        <taxon>Acidobacteriota</taxon>
        <taxon>Terriglobia</taxon>
        <taxon>Bryobacterales</taxon>
        <taxon>Solibacteraceae</taxon>
        <taxon>Candidatus Solibacter</taxon>
    </lineage>
</organism>
<feature type="domain" description="NAD-dependent epimerase/dehydratase" evidence="1">
    <location>
        <begin position="3"/>
        <end position="207"/>
    </location>
</feature>
<dbReference type="InterPro" id="IPR036291">
    <property type="entry name" value="NAD(P)-bd_dom_sf"/>
</dbReference>
<gene>
    <name evidence="2" type="ordered locus">Acid_1431</name>
</gene>
<dbReference type="InParanoid" id="Q028X8"/>
<dbReference type="EMBL" id="CP000473">
    <property type="protein sequence ID" value="ABJ82424.1"/>
    <property type="molecule type" value="Genomic_DNA"/>
</dbReference>
<accession>Q028X8</accession>
<dbReference type="SUPFAM" id="SSF51735">
    <property type="entry name" value="NAD(P)-binding Rossmann-fold domains"/>
    <property type="match status" value="1"/>
</dbReference>
<dbReference type="OrthoDB" id="9807212at2"/>
<dbReference type="Gene3D" id="3.40.50.720">
    <property type="entry name" value="NAD(P)-binding Rossmann-like Domain"/>
    <property type="match status" value="1"/>
</dbReference>
<dbReference type="PANTHER" id="PTHR48079:SF6">
    <property type="entry name" value="NAD(P)-BINDING DOMAIN-CONTAINING PROTEIN-RELATED"/>
    <property type="match status" value="1"/>
</dbReference>